<reference evidence="2 7" key="3">
    <citation type="journal article" date="2019" name="Nat. Med.">
        <title>A library of human gut bacterial isolates paired with longitudinal multiomics data enables mechanistic microbiome research.</title>
        <authorList>
            <person name="Poyet M."/>
            <person name="Groussin M."/>
            <person name="Gibbons S.M."/>
            <person name="Avila-Pacheco J."/>
            <person name="Jiang X."/>
            <person name="Kearney S.M."/>
            <person name="Perrotta A.R."/>
            <person name="Berdy B."/>
            <person name="Zhao S."/>
            <person name="Lieberman T.D."/>
            <person name="Swanson P.K."/>
            <person name="Smith M."/>
            <person name="Roesemann S."/>
            <person name="Alexander J.E."/>
            <person name="Rich S.A."/>
            <person name="Livny J."/>
            <person name="Vlamakis H."/>
            <person name="Clish C."/>
            <person name="Bullock K."/>
            <person name="Deik A."/>
            <person name="Scott J."/>
            <person name="Pierce K.A."/>
            <person name="Xavier R.J."/>
            <person name="Alm E.J."/>
        </authorList>
    </citation>
    <scope>NUCLEOTIDE SEQUENCE [LARGE SCALE GENOMIC DNA]</scope>
    <source>
        <strain evidence="2 7">BIOML-A382</strain>
    </source>
</reference>
<gene>
    <name evidence="3" type="ORF">CCS08_23895</name>
    <name evidence="4" type="ORF">EAI46_24610</name>
    <name evidence="2" type="ORF">GKF66_27975</name>
</gene>
<protein>
    <submittedName>
        <fullName evidence="4">DNA-binding protein</fullName>
    </submittedName>
    <submittedName>
        <fullName evidence="2">Helix-turn-helix domain-containing protein</fullName>
    </submittedName>
</protein>
<evidence type="ECO:0000313" key="3">
    <source>
        <dbReference type="EMBL" id="OWW52139.1"/>
    </source>
</evidence>
<keyword evidence="4" id="KW-0238">DNA-binding</keyword>
<dbReference type="EMBL" id="WKUE01000191">
    <property type="protein sequence ID" value="MSI72516.1"/>
    <property type="molecule type" value="Genomic_DNA"/>
</dbReference>
<sequence length="151" mass="16960">MGYDSRLDRLAATSWYPFFNNDTARGEIMEPYSLTLDEACQFLKISRPTATNWIRTGRLQATRKDPTKPKSPYLTTRQACIAALQSPLHTVQVSAGDGITEERKCHSSAEMKYGMPRIRSRAGNELRNLLAQRTSGKLRSCTTSEKQNSGE</sequence>
<dbReference type="Proteomes" id="UP000438958">
    <property type="component" value="Unassembled WGS sequence"/>
</dbReference>
<evidence type="ECO:0000313" key="7">
    <source>
        <dbReference type="Proteomes" id="UP000438958"/>
    </source>
</evidence>
<proteinExistence type="predicted"/>
<evidence type="ECO:0000313" key="6">
    <source>
        <dbReference type="Proteomes" id="UP000281340"/>
    </source>
</evidence>
<reference evidence="3 5" key="1">
    <citation type="submission" date="2017-05" db="EMBL/GenBank/DDBJ databases">
        <title>Sequencing of Escherichia coli that cause persistent and transient Mastitis.</title>
        <authorList>
            <person name="Thacker T.C."/>
            <person name="Lippolis J.D."/>
            <person name="Brunelle B.W."/>
            <person name="Casey T.A."/>
            <person name="Reinhardt T.A."/>
            <person name="Sacco R.E."/>
            <person name="Holman D.B."/>
        </authorList>
    </citation>
    <scope>NUCLEOTIDE SEQUENCE [LARGE SCALE GENOMIC DNA]</scope>
    <source>
        <strain evidence="3 5">ECA-B</strain>
    </source>
</reference>
<dbReference type="Proteomes" id="UP000281340">
    <property type="component" value="Unassembled WGS sequence"/>
</dbReference>
<evidence type="ECO:0000313" key="2">
    <source>
        <dbReference type="EMBL" id="MSI72516.1"/>
    </source>
</evidence>
<comment type="caution">
    <text evidence="4">The sequence shown here is derived from an EMBL/GenBank/DDBJ whole genome shotgun (WGS) entry which is preliminary data.</text>
</comment>
<accession>A0A2D0DTJ1</accession>
<organism evidence="4 6">
    <name type="scientific">Escherichia coli</name>
    <dbReference type="NCBI Taxonomy" id="562"/>
    <lineage>
        <taxon>Bacteria</taxon>
        <taxon>Pseudomonadati</taxon>
        <taxon>Pseudomonadota</taxon>
        <taxon>Gammaproteobacteria</taxon>
        <taxon>Enterobacterales</taxon>
        <taxon>Enterobacteriaceae</taxon>
        <taxon>Escherichia</taxon>
    </lineage>
</organism>
<dbReference type="EMBL" id="RDDM01000339">
    <property type="protein sequence ID" value="RLY53844.1"/>
    <property type="molecule type" value="Genomic_DNA"/>
</dbReference>
<dbReference type="InterPro" id="IPR041657">
    <property type="entry name" value="HTH_17"/>
</dbReference>
<dbReference type="Pfam" id="PF12728">
    <property type="entry name" value="HTH_17"/>
    <property type="match status" value="1"/>
</dbReference>
<feature type="domain" description="Helix-turn-helix" evidence="1">
    <location>
        <begin position="34"/>
        <end position="63"/>
    </location>
</feature>
<accession>A0A2A2XJ82</accession>
<dbReference type="AlphaFoldDB" id="A0A2D0DTJ1"/>
<dbReference type="EMBL" id="NHTF01000069">
    <property type="protein sequence ID" value="OWW52139.1"/>
    <property type="molecule type" value="Genomic_DNA"/>
</dbReference>
<name>A0A2D0DTJ1_ECOLX</name>
<evidence type="ECO:0000313" key="5">
    <source>
        <dbReference type="Proteomes" id="UP000197270"/>
    </source>
</evidence>
<dbReference type="GO" id="GO:0003677">
    <property type="term" value="F:DNA binding"/>
    <property type="evidence" value="ECO:0007669"/>
    <property type="project" value="UniProtKB-KW"/>
</dbReference>
<reference evidence="4 6" key="2">
    <citation type="submission" date="2018-10" db="EMBL/GenBank/DDBJ databases">
        <title>Comparison of Escherichia coli isolates recovered from retail chicken and from chicken fecal samples by antimicrobial susceptibility test and whole genome sequencing.</title>
        <authorList>
            <person name="Tang B."/>
            <person name="Ma Y."/>
            <person name="He X."/>
            <person name="Cao L."/>
            <person name="Xia X."/>
            <person name="Yang H."/>
        </authorList>
    </citation>
    <scope>NUCLEOTIDE SEQUENCE [LARGE SCALE GENOMIC DNA]</scope>
    <source>
        <strain evidence="4 6">CMJH98b</strain>
    </source>
</reference>
<evidence type="ECO:0000313" key="4">
    <source>
        <dbReference type="EMBL" id="RLY53844.1"/>
    </source>
</evidence>
<evidence type="ECO:0000259" key="1">
    <source>
        <dbReference type="Pfam" id="PF12728"/>
    </source>
</evidence>
<dbReference type="Proteomes" id="UP000197270">
    <property type="component" value="Unassembled WGS sequence"/>
</dbReference>